<keyword evidence="8 9" id="KW-0472">Membrane</keyword>
<dbReference type="GO" id="GO:0005743">
    <property type="term" value="C:mitochondrial inner membrane"/>
    <property type="evidence" value="ECO:0007669"/>
    <property type="project" value="UniProtKB-SubCell"/>
</dbReference>
<dbReference type="Pfam" id="PF03650">
    <property type="entry name" value="MPC"/>
    <property type="match status" value="1"/>
</dbReference>
<protein>
    <recommendedName>
        <fullName evidence="9">Mitochondrial pyruvate carrier</fullName>
    </recommendedName>
</protein>
<sequence>MDMEVADDDTETPNEPKTFWKKTLGALKDTWNHPAGPKTIFLWAPLFKWGLVLAGIGDLWRPADKLSIAQTLSLVASGLIWSRYSMVIIPKNYSLFSVNLFVAITQLYQFFRVIRFEYFTDKSDTS</sequence>
<evidence type="ECO:0000256" key="7">
    <source>
        <dbReference type="ARBA" id="ARBA00023128"/>
    </source>
</evidence>
<evidence type="ECO:0000256" key="8">
    <source>
        <dbReference type="ARBA" id="ARBA00023136"/>
    </source>
</evidence>
<organism evidence="10 11">
    <name type="scientific">Henosepilachna vigintioctopunctata</name>
    <dbReference type="NCBI Taxonomy" id="420089"/>
    <lineage>
        <taxon>Eukaryota</taxon>
        <taxon>Metazoa</taxon>
        <taxon>Ecdysozoa</taxon>
        <taxon>Arthropoda</taxon>
        <taxon>Hexapoda</taxon>
        <taxon>Insecta</taxon>
        <taxon>Pterygota</taxon>
        <taxon>Neoptera</taxon>
        <taxon>Endopterygota</taxon>
        <taxon>Coleoptera</taxon>
        <taxon>Polyphaga</taxon>
        <taxon>Cucujiformia</taxon>
        <taxon>Coccinelloidea</taxon>
        <taxon>Coccinellidae</taxon>
        <taxon>Epilachninae</taxon>
        <taxon>Epilachnini</taxon>
        <taxon>Henosepilachna</taxon>
    </lineage>
</organism>
<dbReference type="GO" id="GO:0006850">
    <property type="term" value="P:pyruvate import into mitochondria"/>
    <property type="evidence" value="ECO:0007669"/>
    <property type="project" value="InterPro"/>
</dbReference>
<evidence type="ECO:0000313" key="10">
    <source>
        <dbReference type="EMBL" id="KAK9891348.1"/>
    </source>
</evidence>
<evidence type="ECO:0000256" key="3">
    <source>
        <dbReference type="ARBA" id="ARBA00022448"/>
    </source>
</evidence>
<evidence type="ECO:0000256" key="1">
    <source>
        <dbReference type="ARBA" id="ARBA00004448"/>
    </source>
</evidence>
<evidence type="ECO:0000256" key="2">
    <source>
        <dbReference type="ARBA" id="ARBA00006416"/>
    </source>
</evidence>
<dbReference type="PANTHER" id="PTHR14154">
    <property type="entry name" value="UPF0041 BRAIN PROTEIN 44-RELATED"/>
    <property type="match status" value="1"/>
</dbReference>
<keyword evidence="5 9" id="KW-0999">Mitochondrion inner membrane</keyword>
<evidence type="ECO:0000256" key="5">
    <source>
        <dbReference type="ARBA" id="ARBA00022792"/>
    </source>
</evidence>
<keyword evidence="7 9" id="KW-0496">Mitochondrion</keyword>
<dbReference type="AlphaFoldDB" id="A0AAW1VFC8"/>
<reference evidence="10 11" key="1">
    <citation type="submission" date="2023-03" db="EMBL/GenBank/DDBJ databases">
        <title>Genome insight into feeding habits of ladybird beetles.</title>
        <authorList>
            <person name="Li H.-S."/>
            <person name="Huang Y.-H."/>
            <person name="Pang H."/>
        </authorList>
    </citation>
    <scope>NUCLEOTIDE SEQUENCE [LARGE SCALE GENOMIC DNA]</scope>
    <source>
        <strain evidence="10">SYSU_2023b</strain>
        <tissue evidence="10">Whole body</tissue>
    </source>
</reference>
<keyword evidence="3 9" id="KW-0813">Transport</keyword>
<feature type="transmembrane region" description="Helical" evidence="9">
    <location>
        <begin position="95"/>
        <end position="114"/>
    </location>
</feature>
<evidence type="ECO:0000313" key="11">
    <source>
        <dbReference type="Proteomes" id="UP001431783"/>
    </source>
</evidence>
<comment type="function">
    <text evidence="9">Mediates the uptake of pyruvate into mitochondria.</text>
</comment>
<keyword evidence="4 9" id="KW-0812">Transmembrane</keyword>
<gene>
    <name evidence="10" type="ORF">WA026_014588</name>
</gene>
<keyword evidence="11" id="KW-1185">Reference proteome</keyword>
<dbReference type="EMBL" id="JARQZJ010000128">
    <property type="protein sequence ID" value="KAK9891348.1"/>
    <property type="molecule type" value="Genomic_DNA"/>
</dbReference>
<dbReference type="InterPro" id="IPR005336">
    <property type="entry name" value="MPC"/>
</dbReference>
<comment type="caution">
    <text evidence="10">The sequence shown here is derived from an EMBL/GenBank/DDBJ whole genome shotgun (WGS) entry which is preliminary data.</text>
</comment>
<dbReference type="Proteomes" id="UP001431783">
    <property type="component" value="Unassembled WGS sequence"/>
</dbReference>
<keyword evidence="6 9" id="KW-1133">Transmembrane helix</keyword>
<name>A0AAW1VFC8_9CUCU</name>
<proteinExistence type="inferred from homology"/>
<accession>A0AAW1VFC8</accession>
<comment type="subcellular location">
    <subcellularLocation>
        <location evidence="1 9">Mitochondrion inner membrane</location>
        <topology evidence="1 9">Multi-pass membrane protein</topology>
    </subcellularLocation>
</comment>
<comment type="similarity">
    <text evidence="2 9">Belongs to the mitochondrial pyruvate carrier (MPC) (TC 2.A.105) family.</text>
</comment>
<evidence type="ECO:0000256" key="9">
    <source>
        <dbReference type="RuleBase" id="RU363100"/>
    </source>
</evidence>
<comment type="caution">
    <text evidence="9">Lacks conserved residue(s) required for the propagation of feature annotation.</text>
</comment>
<evidence type="ECO:0000256" key="6">
    <source>
        <dbReference type="ARBA" id="ARBA00022989"/>
    </source>
</evidence>
<evidence type="ECO:0000256" key="4">
    <source>
        <dbReference type="ARBA" id="ARBA00022692"/>
    </source>
</evidence>